<dbReference type="EMBL" id="CP002584">
    <property type="protein sequence ID" value="ADZ80017.1"/>
    <property type="molecule type" value="Genomic_DNA"/>
</dbReference>
<dbReference type="SUPFAM" id="SSF58100">
    <property type="entry name" value="Bacterial hemolysins"/>
    <property type="match status" value="1"/>
</dbReference>
<dbReference type="AlphaFoldDB" id="F4C2D9"/>
<feature type="compositionally biased region" description="Basic and acidic residues" evidence="1">
    <location>
        <begin position="1"/>
        <end position="10"/>
    </location>
</feature>
<protein>
    <submittedName>
        <fullName evidence="2">Uncharacterized protein</fullName>
    </submittedName>
</protein>
<feature type="region of interest" description="Disordered" evidence="1">
    <location>
        <begin position="1"/>
        <end position="24"/>
    </location>
</feature>
<evidence type="ECO:0000313" key="2">
    <source>
        <dbReference type="EMBL" id="ADZ80017.1"/>
    </source>
</evidence>
<proteinExistence type="predicted"/>
<dbReference type="PATRIC" id="fig|743722.3.peg.3720"/>
<sequence>MSKTETENKPDYQAQVKELEKQAKADAKALEKYKSSAANDAETIKSLQDQLSELSKGNDQISDLQKKINEQSADIEQKTSEIEALKERIKTLESDPVDSDAKVFKNKKLTVHHSVNIPGVGKCTKEQILKDEKIQEYLLSIQSSAVSLNK</sequence>
<reference evidence="2" key="1">
    <citation type="submission" date="2011-03" db="EMBL/GenBank/DDBJ databases">
        <title>Complete sequence of Sphingobacterium sp. 21.</title>
        <authorList>
            <consortium name="US DOE Joint Genome Institute"/>
            <person name="Lucas S."/>
            <person name="Copeland A."/>
            <person name="Lapidus A."/>
            <person name="Cheng J.-F."/>
            <person name="Goodwin L."/>
            <person name="Pitluck S."/>
            <person name="Davenport K."/>
            <person name="Detter J.C."/>
            <person name="Han C."/>
            <person name="Tapia R."/>
            <person name="Land M."/>
            <person name="Hauser L."/>
            <person name="Kyrpides N."/>
            <person name="Ivanova N."/>
            <person name="Ovchinnikova G."/>
            <person name="Pagani I."/>
            <person name="Siebers A.K."/>
            <person name="Allgaier M."/>
            <person name="Thelen M.P."/>
            <person name="Hugenholtz P."/>
            <person name="Woyke T."/>
        </authorList>
    </citation>
    <scope>NUCLEOTIDE SEQUENCE</scope>
    <source>
        <strain evidence="2">21</strain>
    </source>
</reference>
<accession>F4C2D9</accession>
<dbReference type="HOGENOM" id="CLU_1739368_0_0_10"/>
<dbReference type="Gene3D" id="1.10.287.1490">
    <property type="match status" value="1"/>
</dbReference>
<gene>
    <name evidence="2" type="ordered locus">Sph21_3479</name>
</gene>
<name>F4C2D9_SPHS2</name>
<dbReference type="KEGG" id="shg:Sph21_3479"/>
<organism evidence="2">
    <name type="scientific">Sphingobacterium sp. (strain 21)</name>
    <dbReference type="NCBI Taxonomy" id="743722"/>
    <lineage>
        <taxon>Bacteria</taxon>
        <taxon>Pseudomonadati</taxon>
        <taxon>Bacteroidota</taxon>
        <taxon>Sphingobacteriia</taxon>
        <taxon>Sphingobacteriales</taxon>
        <taxon>Sphingobacteriaceae</taxon>
        <taxon>Sphingobacterium</taxon>
    </lineage>
</organism>
<dbReference type="STRING" id="743722.Sph21_3479"/>
<evidence type="ECO:0000256" key="1">
    <source>
        <dbReference type="SAM" id="MobiDB-lite"/>
    </source>
</evidence>